<dbReference type="RefSeq" id="WP_162838471.1">
    <property type="nucleotide sequence ID" value="NZ_JAGQFH010000001.1"/>
</dbReference>
<organism evidence="1 2">
    <name type="scientific">Bacillus australimaris</name>
    <dbReference type="NCBI Taxonomy" id="1326968"/>
    <lineage>
        <taxon>Bacteria</taxon>
        <taxon>Bacillati</taxon>
        <taxon>Bacillota</taxon>
        <taxon>Bacilli</taxon>
        <taxon>Bacillales</taxon>
        <taxon>Bacillaceae</taxon>
        <taxon>Bacillus</taxon>
    </lineage>
</organism>
<dbReference type="EMBL" id="JAGQFH010000001">
    <property type="protein sequence ID" value="MBR8688757.1"/>
    <property type="molecule type" value="Genomic_DNA"/>
</dbReference>
<proteinExistence type="predicted"/>
<accession>A0ABD4QE94</accession>
<evidence type="ECO:0000313" key="1">
    <source>
        <dbReference type="EMBL" id="MBR8688757.1"/>
    </source>
</evidence>
<protein>
    <recommendedName>
        <fullName evidence="3">Transposase</fullName>
    </recommendedName>
</protein>
<name>A0ABD4QE94_9BACI</name>
<dbReference type="AlphaFoldDB" id="A0ABD4QE94"/>
<gene>
    <name evidence="1" type="ORF">KCQ59_03025</name>
</gene>
<reference evidence="1 2" key="1">
    <citation type="submission" date="2021-04" db="EMBL/GenBank/DDBJ databases">
        <title>Isolation of newly marine bacteria for enzymatic activity.</title>
        <authorList>
            <person name="Hadi W.A.M."/>
            <person name="Nair A.J.J."/>
            <person name="Edwin B.T."/>
        </authorList>
    </citation>
    <scope>NUCLEOTIDE SEQUENCE [LARGE SCALE GENOMIC DNA]</scope>
    <source>
        <strain evidence="1 2">B28A</strain>
    </source>
</reference>
<dbReference type="Proteomes" id="UP000676804">
    <property type="component" value="Unassembled WGS sequence"/>
</dbReference>
<evidence type="ECO:0000313" key="2">
    <source>
        <dbReference type="Proteomes" id="UP000676804"/>
    </source>
</evidence>
<sequence>MKQKKKRTSPERQTVFFHVTDALIPSMETMAIAAKAFFHLLRKAFSAVS</sequence>
<evidence type="ECO:0008006" key="3">
    <source>
        <dbReference type="Google" id="ProtNLM"/>
    </source>
</evidence>
<comment type="caution">
    <text evidence="1">The sequence shown here is derived from an EMBL/GenBank/DDBJ whole genome shotgun (WGS) entry which is preliminary data.</text>
</comment>